<organism evidence="3 4">
    <name type="scientific">Solemya pervernicosa gill symbiont</name>
    <dbReference type="NCBI Taxonomy" id="642797"/>
    <lineage>
        <taxon>Bacteria</taxon>
        <taxon>Pseudomonadati</taxon>
        <taxon>Pseudomonadota</taxon>
        <taxon>Gammaproteobacteria</taxon>
        <taxon>sulfur-oxidizing symbionts</taxon>
    </lineage>
</organism>
<dbReference type="SMART" id="SM00331">
    <property type="entry name" value="PP2C_SIG"/>
    <property type="match status" value="1"/>
</dbReference>
<evidence type="ECO:0000256" key="1">
    <source>
        <dbReference type="SAM" id="MobiDB-lite"/>
    </source>
</evidence>
<dbReference type="Gene3D" id="3.60.40.10">
    <property type="entry name" value="PPM-type phosphatase domain"/>
    <property type="match status" value="1"/>
</dbReference>
<dbReference type="Pfam" id="PF13672">
    <property type="entry name" value="PP2C_2"/>
    <property type="match status" value="1"/>
</dbReference>
<evidence type="ECO:0000259" key="2">
    <source>
        <dbReference type="PROSITE" id="PS51746"/>
    </source>
</evidence>
<evidence type="ECO:0000313" key="3">
    <source>
        <dbReference type="EMBL" id="OOZ42305.1"/>
    </source>
</evidence>
<feature type="domain" description="PPM-type phosphatase" evidence="2">
    <location>
        <begin position="5"/>
        <end position="245"/>
    </location>
</feature>
<feature type="region of interest" description="Disordered" evidence="1">
    <location>
        <begin position="251"/>
        <end position="292"/>
    </location>
</feature>
<keyword evidence="4" id="KW-1185">Reference proteome</keyword>
<dbReference type="SMART" id="SM00332">
    <property type="entry name" value="PP2Cc"/>
    <property type="match status" value="1"/>
</dbReference>
<dbReference type="Proteomes" id="UP000191110">
    <property type="component" value="Unassembled WGS sequence"/>
</dbReference>
<gene>
    <name evidence="3" type="ORF">BOW53_00220</name>
</gene>
<dbReference type="RefSeq" id="WP_172840036.1">
    <property type="nucleotide sequence ID" value="NZ_MPRL01000001.1"/>
</dbReference>
<proteinExistence type="predicted"/>
<dbReference type="InterPro" id="IPR001932">
    <property type="entry name" value="PPM-type_phosphatase-like_dom"/>
</dbReference>
<dbReference type="InterPro" id="IPR036457">
    <property type="entry name" value="PPM-type-like_dom_sf"/>
</dbReference>
<sequence>MSSANYEVVLTNRLGNRAINQDRIATAERGDALLLMLADGMGGHARGELAAQTLIDSVSRSFRNVSLPVSKPENFLQQALKIAHQEVAEAGRHSNPPIEPRTTAVICLIQGSDACWAHLGDSRLYYLRDGEIIVRTRDHSYVEDLLRSGKIKRSEVEHHPMRNTVTQCVGGSKSAQTPAFDSASLEPGDELLLCSDGLWNSLKESLLIKALEEEDLDQAADQLADQAELSSYPHSDNISLIAFRYLTNNSAEESEKPIVKPTPSQQGGSLDQALDEIERALDKYGSEMGDPK</sequence>
<reference evidence="3 4" key="1">
    <citation type="submission" date="2016-11" db="EMBL/GenBank/DDBJ databases">
        <title>Mixed transmission modes and dynamic genome evolution in an obligate animal-bacterial symbiosis.</title>
        <authorList>
            <person name="Russell S.L."/>
            <person name="Corbett-Detig R.B."/>
            <person name="Cavanaugh C.M."/>
        </authorList>
    </citation>
    <scope>NUCLEOTIDE SEQUENCE [LARGE SCALE GENOMIC DNA]</scope>
    <source>
        <strain evidence="3">Sveles-Q1</strain>
    </source>
</reference>
<dbReference type="EMBL" id="MPRL01000001">
    <property type="protein sequence ID" value="OOZ42305.1"/>
    <property type="molecule type" value="Genomic_DNA"/>
</dbReference>
<protein>
    <recommendedName>
        <fullName evidence="2">PPM-type phosphatase domain-containing protein</fullName>
    </recommendedName>
</protein>
<name>A0A1T2LB32_9GAMM</name>
<dbReference type="CDD" id="cd00143">
    <property type="entry name" value="PP2Cc"/>
    <property type="match status" value="1"/>
</dbReference>
<comment type="caution">
    <text evidence="3">The sequence shown here is derived from an EMBL/GenBank/DDBJ whole genome shotgun (WGS) entry which is preliminary data.</text>
</comment>
<feature type="compositionally biased region" description="Basic and acidic residues" evidence="1">
    <location>
        <begin position="276"/>
        <end position="292"/>
    </location>
</feature>
<dbReference type="PROSITE" id="PS51746">
    <property type="entry name" value="PPM_2"/>
    <property type="match status" value="1"/>
</dbReference>
<dbReference type="AlphaFoldDB" id="A0A1T2LB32"/>
<dbReference type="SUPFAM" id="SSF81606">
    <property type="entry name" value="PP2C-like"/>
    <property type="match status" value="1"/>
</dbReference>
<accession>A0A1T2LB32</accession>
<evidence type="ECO:0000313" key="4">
    <source>
        <dbReference type="Proteomes" id="UP000191110"/>
    </source>
</evidence>